<dbReference type="Proteomes" id="UP001201812">
    <property type="component" value="Unassembled WGS sequence"/>
</dbReference>
<comment type="caution">
    <text evidence="8">Lacks conserved residue(s) required for the propagation of feature annotation.</text>
</comment>
<dbReference type="PROSITE" id="PS50825">
    <property type="entry name" value="HYR"/>
    <property type="match status" value="2"/>
</dbReference>
<dbReference type="PROSITE" id="PS01209">
    <property type="entry name" value="LDLRA_1"/>
    <property type="match status" value="1"/>
</dbReference>
<feature type="domain" description="Sushi" evidence="17">
    <location>
        <begin position="665"/>
        <end position="725"/>
    </location>
</feature>
<keyword evidence="4" id="KW-0677">Repeat</keyword>
<evidence type="ECO:0000256" key="6">
    <source>
        <dbReference type="ARBA" id="ARBA00023157"/>
    </source>
</evidence>
<dbReference type="PROSITE" id="PS00022">
    <property type="entry name" value="EGF_1"/>
    <property type="match status" value="4"/>
</dbReference>
<dbReference type="SUPFAM" id="SSF57424">
    <property type="entry name" value="LDL receptor-like module"/>
    <property type="match status" value="1"/>
</dbReference>
<feature type="disulfide bond" evidence="10">
    <location>
        <begin position="728"/>
        <end position="771"/>
    </location>
</feature>
<dbReference type="PROSITE" id="PS01187">
    <property type="entry name" value="EGF_CA"/>
    <property type="match status" value="2"/>
</dbReference>
<dbReference type="SMART" id="SM00179">
    <property type="entry name" value="EGF_CA"/>
    <property type="match status" value="5"/>
</dbReference>
<dbReference type="PROSITE" id="PS01180">
    <property type="entry name" value="CUB"/>
    <property type="match status" value="3"/>
</dbReference>
<dbReference type="InterPro" id="IPR009030">
    <property type="entry name" value="Growth_fac_rcpt_cys_sf"/>
</dbReference>
<keyword evidence="1 8" id="KW-0245">EGF-like domain</keyword>
<dbReference type="InterPro" id="IPR001304">
    <property type="entry name" value="C-type_lectin-like"/>
</dbReference>
<dbReference type="Pfam" id="PF00059">
    <property type="entry name" value="Lectin_C"/>
    <property type="match status" value="1"/>
</dbReference>
<comment type="caution">
    <text evidence="18">The sequence shown here is derived from an EMBL/GenBank/DDBJ whole genome shotgun (WGS) entry which is preliminary data.</text>
</comment>
<feature type="disulfide bond" evidence="8">
    <location>
        <begin position="2227"/>
        <end position="2236"/>
    </location>
</feature>
<feature type="disulfide bond" evidence="8">
    <location>
        <begin position="2168"/>
        <end position="2185"/>
    </location>
</feature>
<dbReference type="SMART" id="SM01411">
    <property type="entry name" value="Ephrin_rec_like"/>
    <property type="match status" value="3"/>
</dbReference>
<keyword evidence="3" id="KW-0732">Signal</keyword>
<accession>A0AAD4N2T4</accession>
<dbReference type="InterPro" id="IPR000421">
    <property type="entry name" value="FA58C"/>
</dbReference>
<evidence type="ECO:0000256" key="7">
    <source>
        <dbReference type="PROSITE-ProRule" id="PRU00059"/>
    </source>
</evidence>
<dbReference type="PROSITE" id="PS50022">
    <property type="entry name" value="FA58C_3"/>
    <property type="match status" value="1"/>
</dbReference>
<dbReference type="InterPro" id="IPR000859">
    <property type="entry name" value="CUB_dom"/>
</dbReference>
<keyword evidence="11" id="KW-0472">Membrane</keyword>
<name>A0AAD4N2T4_9BILA</name>
<evidence type="ECO:0000256" key="11">
    <source>
        <dbReference type="SAM" id="Phobius"/>
    </source>
</evidence>
<dbReference type="GO" id="GO:0005509">
    <property type="term" value="F:calcium ion binding"/>
    <property type="evidence" value="ECO:0007669"/>
    <property type="project" value="InterPro"/>
</dbReference>
<dbReference type="InterPro" id="IPR011641">
    <property type="entry name" value="Tyr-kin_ephrin_A/B_rcpt-like"/>
</dbReference>
<dbReference type="Gene3D" id="2.60.120.260">
    <property type="entry name" value="Galactose-binding domain-like"/>
    <property type="match status" value="2"/>
</dbReference>
<proteinExistence type="predicted"/>
<dbReference type="Gene3D" id="2.10.70.10">
    <property type="entry name" value="Complement Module, domain 1"/>
    <property type="match status" value="7"/>
</dbReference>
<dbReference type="InterPro" id="IPR008979">
    <property type="entry name" value="Galactose-bd-like_sf"/>
</dbReference>
<dbReference type="PROSITE" id="PS50026">
    <property type="entry name" value="EGF_3"/>
    <property type="match status" value="6"/>
</dbReference>
<keyword evidence="10" id="KW-0768">Sushi</keyword>
<dbReference type="Gene3D" id="2.60.120.290">
    <property type="entry name" value="Spermadhesin, CUB domain"/>
    <property type="match status" value="3"/>
</dbReference>
<dbReference type="PROSITE" id="PS50041">
    <property type="entry name" value="C_TYPE_LECTIN_2"/>
    <property type="match status" value="1"/>
</dbReference>
<organism evidence="18 19">
    <name type="scientific">Ditylenchus destructor</name>
    <dbReference type="NCBI Taxonomy" id="166010"/>
    <lineage>
        <taxon>Eukaryota</taxon>
        <taxon>Metazoa</taxon>
        <taxon>Ecdysozoa</taxon>
        <taxon>Nematoda</taxon>
        <taxon>Chromadorea</taxon>
        <taxon>Rhabditida</taxon>
        <taxon>Tylenchina</taxon>
        <taxon>Tylenchomorpha</taxon>
        <taxon>Sphaerularioidea</taxon>
        <taxon>Anguinidae</taxon>
        <taxon>Anguininae</taxon>
        <taxon>Ditylenchus</taxon>
    </lineage>
</organism>
<dbReference type="InterPro" id="IPR036055">
    <property type="entry name" value="LDL_receptor-like_sf"/>
</dbReference>
<dbReference type="InterPro" id="IPR018097">
    <property type="entry name" value="EGF_Ca-bd_CS"/>
</dbReference>
<feature type="disulfide bond" evidence="9">
    <location>
        <begin position="232"/>
        <end position="247"/>
    </location>
</feature>
<feature type="domain" description="EGF-like" evidence="14">
    <location>
        <begin position="848"/>
        <end position="888"/>
    </location>
</feature>
<feature type="domain" description="Sushi" evidence="17">
    <location>
        <begin position="1217"/>
        <end position="1282"/>
    </location>
</feature>
<dbReference type="FunFam" id="2.60.120.290:FF:000005">
    <property type="entry name" value="Procollagen C-endopeptidase enhancer 1"/>
    <property type="match status" value="1"/>
</dbReference>
<feature type="domain" description="C-type lectin" evidence="15">
    <location>
        <begin position="80"/>
        <end position="209"/>
    </location>
</feature>
<feature type="domain" description="EGF-like" evidence="14">
    <location>
        <begin position="2119"/>
        <end position="2155"/>
    </location>
</feature>
<dbReference type="PROSITE" id="PS00010">
    <property type="entry name" value="ASX_HYDROXYL"/>
    <property type="match status" value="2"/>
</dbReference>
<dbReference type="SMART" id="SM00181">
    <property type="entry name" value="EGF"/>
    <property type="match status" value="7"/>
</dbReference>
<dbReference type="SUPFAM" id="SSF57535">
    <property type="entry name" value="Complement control module/SCR domain"/>
    <property type="match status" value="6"/>
</dbReference>
<feature type="domain" description="EGF-like" evidence="14">
    <location>
        <begin position="1019"/>
        <end position="1055"/>
    </location>
</feature>
<dbReference type="FunFam" id="2.10.25.10:FF:000038">
    <property type="entry name" value="Fibrillin 2"/>
    <property type="match status" value="1"/>
</dbReference>
<dbReference type="InterPro" id="IPR000436">
    <property type="entry name" value="Sushi_SCR_CCP_dom"/>
</dbReference>
<feature type="disulfide bond" evidence="7">
    <location>
        <begin position="484"/>
        <end position="511"/>
    </location>
</feature>
<dbReference type="CDD" id="cd00112">
    <property type="entry name" value="LDLa"/>
    <property type="match status" value="1"/>
</dbReference>
<feature type="domain" description="CUB" evidence="12">
    <location>
        <begin position="372"/>
        <end position="483"/>
    </location>
</feature>
<evidence type="ECO:0000259" key="13">
    <source>
        <dbReference type="PROSITE" id="PS50022"/>
    </source>
</evidence>
<evidence type="ECO:0000256" key="5">
    <source>
        <dbReference type="ARBA" id="ARBA00022989"/>
    </source>
</evidence>
<dbReference type="Gene3D" id="2.10.25.10">
    <property type="entry name" value="Laminin"/>
    <property type="match status" value="6"/>
</dbReference>
<reference evidence="18" key="1">
    <citation type="submission" date="2022-01" db="EMBL/GenBank/DDBJ databases">
        <title>Genome Sequence Resource for Two Populations of Ditylenchus destructor, the Migratory Endoparasitic Phytonematode.</title>
        <authorList>
            <person name="Zhang H."/>
            <person name="Lin R."/>
            <person name="Xie B."/>
        </authorList>
    </citation>
    <scope>NUCLEOTIDE SEQUENCE</scope>
    <source>
        <strain evidence="18">BazhouSP</strain>
    </source>
</reference>
<dbReference type="InterPro" id="IPR049883">
    <property type="entry name" value="NOTCH1_EGF-like"/>
</dbReference>
<keyword evidence="2 11" id="KW-0812">Transmembrane</keyword>
<feature type="disulfide bond" evidence="8">
    <location>
        <begin position="2187"/>
        <end position="2196"/>
    </location>
</feature>
<protein>
    <submittedName>
        <fullName evidence="18">CUB domain-containing protein</fullName>
    </submittedName>
</protein>
<feature type="domain" description="F5/8 type C" evidence="13">
    <location>
        <begin position="1332"/>
        <end position="1477"/>
    </location>
</feature>
<dbReference type="InterPro" id="IPR000742">
    <property type="entry name" value="EGF"/>
</dbReference>
<evidence type="ECO:0000256" key="1">
    <source>
        <dbReference type="ARBA" id="ARBA00022536"/>
    </source>
</evidence>
<dbReference type="CDD" id="cd00041">
    <property type="entry name" value="CUB"/>
    <property type="match status" value="2"/>
</dbReference>
<dbReference type="PANTHER" id="PTHR45656:SF4">
    <property type="entry name" value="PROTEIN CBR-CLEC-78"/>
    <property type="match status" value="1"/>
</dbReference>
<dbReference type="PROSITE" id="PS01186">
    <property type="entry name" value="EGF_2"/>
    <property type="match status" value="4"/>
</dbReference>
<evidence type="ECO:0000256" key="3">
    <source>
        <dbReference type="ARBA" id="ARBA00022729"/>
    </source>
</evidence>
<dbReference type="InterPro" id="IPR000152">
    <property type="entry name" value="EGF-type_Asp/Asn_hydroxyl_site"/>
</dbReference>
<dbReference type="Pfam" id="PF00084">
    <property type="entry name" value="Sushi"/>
    <property type="match status" value="6"/>
</dbReference>
<feature type="disulfide bond" evidence="9">
    <location>
        <begin position="220"/>
        <end position="238"/>
    </location>
</feature>
<dbReference type="SMART" id="SM00231">
    <property type="entry name" value="FA58C"/>
    <property type="match status" value="1"/>
</dbReference>
<dbReference type="SMART" id="SM00192">
    <property type="entry name" value="LDLa"/>
    <property type="match status" value="1"/>
</dbReference>
<evidence type="ECO:0000256" key="2">
    <source>
        <dbReference type="ARBA" id="ARBA00022692"/>
    </source>
</evidence>
<dbReference type="Pfam" id="PF02494">
    <property type="entry name" value="HYR"/>
    <property type="match status" value="1"/>
</dbReference>
<dbReference type="InterPro" id="IPR035914">
    <property type="entry name" value="Sperma_CUB_dom_sf"/>
</dbReference>
<dbReference type="InterPro" id="IPR001881">
    <property type="entry name" value="EGF-like_Ca-bd_dom"/>
</dbReference>
<dbReference type="PROSITE" id="PS50923">
    <property type="entry name" value="SUSHI"/>
    <property type="match status" value="6"/>
</dbReference>
<dbReference type="SUPFAM" id="SSF57196">
    <property type="entry name" value="EGF/Laminin"/>
    <property type="match status" value="5"/>
</dbReference>
<evidence type="ECO:0000256" key="10">
    <source>
        <dbReference type="PROSITE-ProRule" id="PRU00302"/>
    </source>
</evidence>
<dbReference type="InterPro" id="IPR016186">
    <property type="entry name" value="C-type_lectin-like/link_sf"/>
</dbReference>
<evidence type="ECO:0000259" key="17">
    <source>
        <dbReference type="PROSITE" id="PS50923"/>
    </source>
</evidence>
<keyword evidence="19" id="KW-1185">Reference proteome</keyword>
<dbReference type="InterPro" id="IPR016187">
    <property type="entry name" value="CTDL_fold"/>
</dbReference>
<feature type="domain" description="CUB" evidence="12">
    <location>
        <begin position="256"/>
        <end position="368"/>
    </location>
</feature>
<dbReference type="InterPro" id="IPR003410">
    <property type="entry name" value="HYR_dom"/>
</dbReference>
<gene>
    <name evidence="18" type="ORF">DdX_08664</name>
</gene>
<evidence type="ECO:0000259" key="14">
    <source>
        <dbReference type="PROSITE" id="PS50026"/>
    </source>
</evidence>
<feature type="domain" description="HYR" evidence="16">
    <location>
        <begin position="1590"/>
        <end position="1673"/>
    </location>
</feature>
<dbReference type="SUPFAM" id="SSF49785">
    <property type="entry name" value="Galactose-binding domain-like"/>
    <property type="match status" value="2"/>
</dbReference>
<dbReference type="InterPro" id="IPR023415">
    <property type="entry name" value="LDLR_class-A_CS"/>
</dbReference>
<dbReference type="FunFam" id="2.10.50.10:FF:000018">
    <property type="entry name" value="Sushi, von Willebrand factor type A, EGF and pentraxin domain-containing 1"/>
    <property type="match status" value="1"/>
</dbReference>
<dbReference type="CDD" id="cd00054">
    <property type="entry name" value="EGF_CA"/>
    <property type="match status" value="5"/>
</dbReference>
<feature type="transmembrane region" description="Helical" evidence="11">
    <location>
        <begin position="23"/>
        <end position="43"/>
    </location>
</feature>
<dbReference type="Pfam" id="PF00431">
    <property type="entry name" value="CUB"/>
    <property type="match status" value="3"/>
</dbReference>
<evidence type="ECO:0000256" key="4">
    <source>
        <dbReference type="ARBA" id="ARBA00022737"/>
    </source>
</evidence>
<dbReference type="FunFam" id="2.10.25.10:FF:000095">
    <property type="entry name" value="Notch, isoform B"/>
    <property type="match status" value="1"/>
</dbReference>
<dbReference type="PROSITE" id="PS50068">
    <property type="entry name" value="LDLRA_2"/>
    <property type="match status" value="1"/>
</dbReference>
<dbReference type="Gene3D" id="3.10.100.10">
    <property type="entry name" value="Mannose-Binding Protein A, subunit A"/>
    <property type="match status" value="1"/>
</dbReference>
<keyword evidence="5 11" id="KW-1133">Transmembrane helix</keyword>
<dbReference type="Gene3D" id="2.10.50.10">
    <property type="entry name" value="Tumor Necrosis Factor Receptor, subunit A, domain 2"/>
    <property type="match status" value="2"/>
</dbReference>
<dbReference type="InterPro" id="IPR035976">
    <property type="entry name" value="Sushi/SCR/CCP_sf"/>
</dbReference>
<feature type="domain" description="EGF-like" evidence="14">
    <location>
        <begin position="2081"/>
        <end position="2117"/>
    </location>
</feature>
<dbReference type="SUPFAM" id="SSF49854">
    <property type="entry name" value="Spermadhesin, CUB domain"/>
    <property type="match status" value="3"/>
</dbReference>
<evidence type="ECO:0000259" key="12">
    <source>
        <dbReference type="PROSITE" id="PS01180"/>
    </source>
</evidence>
<dbReference type="CDD" id="cd00037">
    <property type="entry name" value="CLECT"/>
    <property type="match status" value="1"/>
</dbReference>
<dbReference type="InterPro" id="IPR002172">
    <property type="entry name" value="LDrepeatLR_classA_rpt"/>
</dbReference>
<feature type="disulfide bond" evidence="8">
    <location>
        <begin position="2107"/>
        <end position="2116"/>
    </location>
</feature>
<evidence type="ECO:0000313" key="19">
    <source>
        <dbReference type="Proteomes" id="UP001201812"/>
    </source>
</evidence>
<feature type="disulfide bond" evidence="10">
    <location>
        <begin position="757"/>
        <end position="784"/>
    </location>
</feature>
<dbReference type="Gene3D" id="4.10.400.10">
    <property type="entry name" value="Low-density Lipoprotein Receptor"/>
    <property type="match status" value="1"/>
</dbReference>
<dbReference type="Pfam" id="PF00754">
    <property type="entry name" value="F5_F8_type_C"/>
    <property type="match status" value="1"/>
</dbReference>
<keyword evidence="6 8" id="KW-1015">Disulfide bond</keyword>
<feature type="domain" description="EGF-like" evidence="14">
    <location>
        <begin position="2199"/>
        <end position="2237"/>
    </location>
</feature>
<dbReference type="Pfam" id="PF00008">
    <property type="entry name" value="EGF"/>
    <property type="match status" value="2"/>
</dbReference>
<feature type="disulfide bond" evidence="9">
    <location>
        <begin position="213"/>
        <end position="225"/>
    </location>
</feature>
<dbReference type="SMART" id="SM00032">
    <property type="entry name" value="CCP"/>
    <property type="match status" value="8"/>
</dbReference>
<dbReference type="CDD" id="cd00033">
    <property type="entry name" value="CCP"/>
    <property type="match status" value="6"/>
</dbReference>
<feature type="domain" description="Sushi" evidence="17">
    <location>
        <begin position="1674"/>
        <end position="1751"/>
    </location>
</feature>
<evidence type="ECO:0000256" key="9">
    <source>
        <dbReference type="PROSITE-ProRule" id="PRU00124"/>
    </source>
</evidence>
<sequence>MILRRPALAQGRQKCPDILPHNFYRLLLLCYIFAINVALTISVPEIDDDADNNRQSNSSANVKHLITDIDTKCPEGWEHLDNKCYRLYSIEHSWAQALAFCTRFGASLARIESQRENAFLSKLLAKPQRSAGASSKSEYWIGLLSQQSGQEDALFMWSNGAPVSRYVGFWARGQPDYRTGSCTKAALGKHNGAEWELEMCNLLLPFVCEVPACVKGLFFCQNGGCVPERDHCNGVDNCGDWSDELNCPVSHNDLACLKHERGESGRIESPNFPASYRANANCRWVIEGPINSRIMMTFDSFETEENQDLVIVSDGGPAENTSIVLDTLSGSPKSSRLSFISRSNILVVRFRSDALIQARGFQATWKAVSFSCGGTLKAQSYIQTIISPEYPRPYPNGLECVWQVEATSSNLISLHIEDFELEEGRDFLVIYDGARPSAPVLAKLTGNSQMSPLIISSQNHLYIYFYTNHANARKGFSIGYKKGCDNTVRNFHGMVLSPGHGRVPYPTSQICKYTIELPYDASTKNAEEKSLTVAINGFDVAADDQLQLYDGGENGHALHEFGGFNAMHKPPKVIYAKQGKLDIVFSSNSMRTGLGWNITFSTNCPALVVPKLVSISTQNTAFGTKVTVSCDRGFEFVTGRGRFFDVQCELGGNWTESLLPDCQPIYCSPVPQIANGFAISATNVSFGGLAKYGCYEGFSFSSGKKSEEIFCTDEGRWTGTPQCRAEMCAALAPFQNGVRVLEFGDGIGYGSVYAFECSAGYRREGAPTILCQADGLWSSPQPYCKKLTCNQLPKVPNGRIVLPSEQEQSLYFGDSARVECNVGFRSVGAESIKCLANQTVSGTPGCKDVDECAEQLSSCSPKSTSCVNLEGGYSCECQTGFQPQLSCTNAASLPLSSVKASSGSPVSVTTSRGWCADESDAQPTITFTFVTPRILEKLRIEKWLGGYPTQILISWSMNGDSTNSSGGIVTNSVAIAGSEVVVLERPMEARVVRVEVVGYQEKPCMKIDLFGCQKTNCIDINECEDHNGYCEHQCHNTQGSYRCACEEGYDLYTFAGQGGIQLKEGETGEHFLDNVRFNKSCAPRHCSPLTPPENGKLIFVTDSFAFPAVVEFRCNFGHQMRGASHLKCLADGTWNGTTPFCIPASCEGVKNNSAIGLFVQPESPTIGYGSNVSIVCTQQNRPARFSPLSGFRQCIYDPRTDGIEYWLSGMEIDCPLVDCGSPPPLAGAYYDESEENNHKVGSAYQFHCRAPYVLVGKSSYDDRMVRCNVDGTWDLGDLRCEGPVCVDPGHPDDGQTHLNSVEEGAIARFTCNRPGYKPFPSDTINCTLGTACALSEDVGISSGFIPDGAFADNSDTTIWGYEPHKARMSSTGWCGSKDAFIFLSVDLQRIYTLTTLRIAGVAGSGHLKGHVTKMQLFYKVQFSQNYDNYPLEFTAPSGNHNKMHHFVLNPPLRARYILLGITEYENNPCLKFDLRGCLSPLSTAHEIPSHLQVGWNASVSQCLDSEAPVFRNCPANPIYVQTDDKGQLLPVTYPIPEATDNSGYVSYVRVRPDNFEPPYPISQDLDVVYTAFDDAGNFADCIVRLRIPDTQPPVIKCPDSYSIWAAENETEKRVTFNESSAKLVIQDMSNITEVLFEPAETVLKVSTHVTVEVTVSDAQSNRNKCKFQVAFMPEPCSPWSLQVDEKSVQKKCSKHPAGTVCTVECREGYRAVTKFTSSAATSLVEQGAPQKYTCSLDGRWSPNNMPPACVPIAQEPARYELRAAISYTTDGTFPPECLKGYEYLASAFFDTIDTVLTQRCSSSIQVFVRLLNVQFAPTSNRQMVVANYTVQILPTVLQKVFYELCGLTLRTMFDLKVPGASAPLRNLLTLSGDSVATQGVGCPSMNATSTQIWQGFGCNVGEILREPSVSEVEVLPECLPCSKGTVFVNNTCAECPRGSYQDEEGKSTCKPCPENTYTQFVGAQGVNACLPVCGNGMYSTTGAIPCQLCPRHTFSGPPIEGGFKECEPCPEGTYTARLGSTGPSQCKQPCKAGHFSVSGLEPCSPCPINFYQPNIGQQRCLQCPNNTVTKEVGRFSEGHCKLMDCSGVKCQNRGNCAVVNHKELCECRPGYTGKFCEEQVPICDTQPCLNGGSCEVVSGNFRCTCPQNYTGSRCQFGIDDCIHDGVSCPNGGVCQDLPGVETTKCICRTGFTGKDCSEISDPCQSQNPCRNGAECLPLQLGRYKCKCLPGWEGQNCEHNIGQFDHLFRNISSLS</sequence>
<feature type="domain" description="HYR" evidence="16">
    <location>
        <begin position="1503"/>
        <end position="1589"/>
    </location>
</feature>
<evidence type="ECO:0000259" key="15">
    <source>
        <dbReference type="PROSITE" id="PS50041"/>
    </source>
</evidence>
<dbReference type="EMBL" id="JAKKPZ010000013">
    <property type="protein sequence ID" value="KAI1714563.1"/>
    <property type="molecule type" value="Genomic_DNA"/>
</dbReference>
<feature type="domain" description="Sushi" evidence="17">
    <location>
        <begin position="726"/>
        <end position="786"/>
    </location>
</feature>
<dbReference type="PANTHER" id="PTHR45656">
    <property type="entry name" value="PROTEIN CBR-CLEC-78"/>
    <property type="match status" value="1"/>
</dbReference>
<feature type="disulfide bond" evidence="10">
    <location>
        <begin position="1114"/>
        <end position="1141"/>
    </location>
</feature>
<dbReference type="InterPro" id="IPR051277">
    <property type="entry name" value="SEZ6_CSMD_C4BPB_Regulators"/>
</dbReference>
<dbReference type="Pfam" id="PF00057">
    <property type="entry name" value="Ldl_recept_a"/>
    <property type="match status" value="1"/>
</dbReference>
<feature type="domain" description="Sushi" evidence="17">
    <location>
        <begin position="1084"/>
        <end position="1143"/>
    </location>
</feature>
<dbReference type="Pfam" id="PF07699">
    <property type="entry name" value="Ephrin_rec_like"/>
    <property type="match status" value="3"/>
</dbReference>
<dbReference type="CDD" id="cd00057">
    <property type="entry name" value="FA58C"/>
    <property type="match status" value="1"/>
</dbReference>
<evidence type="ECO:0000259" key="16">
    <source>
        <dbReference type="PROSITE" id="PS50825"/>
    </source>
</evidence>
<dbReference type="SMART" id="SM00034">
    <property type="entry name" value="CLECT"/>
    <property type="match status" value="1"/>
</dbReference>
<feature type="disulfide bond" evidence="8">
    <location>
        <begin position="2145"/>
        <end position="2154"/>
    </location>
</feature>
<evidence type="ECO:0000313" key="18">
    <source>
        <dbReference type="EMBL" id="KAI1714563.1"/>
    </source>
</evidence>
<dbReference type="SUPFAM" id="SSF56436">
    <property type="entry name" value="C-type lectin-like"/>
    <property type="match status" value="1"/>
</dbReference>
<feature type="domain" description="EGF-like" evidence="14">
    <location>
        <begin position="2157"/>
        <end position="2197"/>
    </location>
</feature>
<evidence type="ECO:0000256" key="8">
    <source>
        <dbReference type="PROSITE-ProRule" id="PRU00076"/>
    </source>
</evidence>
<dbReference type="SUPFAM" id="SSF57184">
    <property type="entry name" value="Growth factor receptor domain"/>
    <property type="match status" value="1"/>
</dbReference>
<feature type="domain" description="Sushi" evidence="17">
    <location>
        <begin position="602"/>
        <end position="664"/>
    </location>
</feature>
<dbReference type="SMART" id="SM00042">
    <property type="entry name" value="CUB"/>
    <property type="match status" value="3"/>
</dbReference>
<feature type="domain" description="CUB" evidence="12">
    <location>
        <begin position="484"/>
        <end position="603"/>
    </location>
</feature>
<dbReference type="Pfam" id="PF07645">
    <property type="entry name" value="EGF_CA"/>
    <property type="match status" value="2"/>
</dbReference>